<dbReference type="SMART" id="SM01087">
    <property type="entry name" value="COG6"/>
    <property type="match status" value="1"/>
</dbReference>
<dbReference type="AlphaFoldDB" id="A0A1E3NX74"/>
<evidence type="ECO:0000256" key="2">
    <source>
        <dbReference type="ARBA" id="ARBA00011023"/>
    </source>
</evidence>
<keyword evidence="6 10" id="KW-0333">Golgi apparatus</keyword>
<name>A0A1E3NX74_WICAA</name>
<keyword evidence="15" id="KW-1185">Reference proteome</keyword>
<comment type="function">
    <text evidence="9">Acts as a component of the peripheral membrane COG complex that is involved in intra-Golgi protein trafficking. COG is located at the cis-Golgi, and regulates tethering of retrograde intra-Golgi vesicles and possibly a number of other membrane trafficking events.</text>
</comment>
<reference evidence="14 15" key="1">
    <citation type="journal article" date="2016" name="Proc. Natl. Acad. Sci. U.S.A.">
        <title>Comparative genomics of biotechnologically important yeasts.</title>
        <authorList>
            <person name="Riley R."/>
            <person name="Haridas S."/>
            <person name="Wolfe K.H."/>
            <person name="Lopes M.R."/>
            <person name="Hittinger C.T."/>
            <person name="Goeker M."/>
            <person name="Salamov A.A."/>
            <person name="Wisecaver J.H."/>
            <person name="Long T.M."/>
            <person name="Calvey C.H."/>
            <person name="Aerts A.L."/>
            <person name="Barry K.W."/>
            <person name="Choi C."/>
            <person name="Clum A."/>
            <person name="Coughlan A.Y."/>
            <person name="Deshpande S."/>
            <person name="Douglass A.P."/>
            <person name="Hanson S.J."/>
            <person name="Klenk H.-P."/>
            <person name="LaButti K.M."/>
            <person name="Lapidus A."/>
            <person name="Lindquist E.A."/>
            <person name="Lipzen A.M."/>
            <person name="Meier-Kolthoff J.P."/>
            <person name="Ohm R.A."/>
            <person name="Otillar R.P."/>
            <person name="Pangilinan J.L."/>
            <person name="Peng Y."/>
            <person name="Rokas A."/>
            <person name="Rosa C.A."/>
            <person name="Scheuner C."/>
            <person name="Sibirny A.A."/>
            <person name="Slot J.C."/>
            <person name="Stielow J.B."/>
            <person name="Sun H."/>
            <person name="Kurtzman C.P."/>
            <person name="Blackwell M."/>
            <person name="Grigoriev I.V."/>
            <person name="Jeffries T.W."/>
        </authorList>
    </citation>
    <scope>NUCLEOTIDE SEQUENCE [LARGE SCALE GENOMIC DNA]</scope>
    <source>
        <strain evidence="15">ATCC 58044 / CBS 1984 / NCYC 433 / NRRL Y-366-8</strain>
    </source>
</reference>
<dbReference type="GeneID" id="30199559"/>
<evidence type="ECO:0000256" key="7">
    <source>
        <dbReference type="ARBA" id="ARBA00023136"/>
    </source>
</evidence>
<keyword evidence="5 10" id="KW-0653">Protein transport</keyword>
<accession>A0A1E3NX74</accession>
<protein>
    <recommendedName>
        <fullName evidence="3 10">Conserved oligomeric Golgi complex subunit 6</fullName>
        <shortName evidence="10">COG complex subunit 6</shortName>
    </recommendedName>
    <alternativeName>
        <fullName evidence="8 10">Component of oligomeric Golgi complex 6</fullName>
    </alternativeName>
</protein>
<dbReference type="GO" id="GO:0000139">
    <property type="term" value="C:Golgi membrane"/>
    <property type="evidence" value="ECO:0007669"/>
    <property type="project" value="UniProtKB-SubCell"/>
</dbReference>
<evidence type="ECO:0000256" key="8">
    <source>
        <dbReference type="ARBA" id="ARBA00031348"/>
    </source>
</evidence>
<comment type="subunit">
    <text evidence="10">Component of the conserved oligomeric Golgi complex.</text>
</comment>
<dbReference type="PANTHER" id="PTHR21506:SF0">
    <property type="entry name" value="CONSERVED OLIGOMERIC GOLGI COMPLEX SUBUNIT 6"/>
    <property type="match status" value="1"/>
</dbReference>
<evidence type="ECO:0000259" key="12">
    <source>
        <dbReference type="Pfam" id="PF06419"/>
    </source>
</evidence>
<dbReference type="STRING" id="683960.A0A1E3NX74"/>
<keyword evidence="7 10" id="KW-0472">Membrane</keyword>
<evidence type="ECO:0000313" key="14">
    <source>
        <dbReference type="EMBL" id="ODQ57748.1"/>
    </source>
</evidence>
<comment type="similarity">
    <text evidence="2 10">Belongs to the COG6 family.</text>
</comment>
<evidence type="ECO:0000259" key="13">
    <source>
        <dbReference type="Pfam" id="PF20653"/>
    </source>
</evidence>
<proteinExistence type="inferred from homology"/>
<evidence type="ECO:0000256" key="10">
    <source>
        <dbReference type="RuleBase" id="RU365075"/>
    </source>
</evidence>
<evidence type="ECO:0000256" key="4">
    <source>
        <dbReference type="ARBA" id="ARBA00022448"/>
    </source>
</evidence>
<dbReference type="PANTHER" id="PTHR21506">
    <property type="entry name" value="COMPONENT OF OLIGOMERIC GOLGI COMPLEX 6"/>
    <property type="match status" value="1"/>
</dbReference>
<dbReference type="Proteomes" id="UP000094112">
    <property type="component" value="Unassembled WGS sequence"/>
</dbReference>
<feature type="region of interest" description="Disordered" evidence="11">
    <location>
        <begin position="1"/>
        <end position="26"/>
    </location>
</feature>
<comment type="subcellular location">
    <subcellularLocation>
        <location evidence="1 10">Golgi apparatus membrane</location>
        <topology evidence="1 10">Peripheral membrane protein</topology>
    </subcellularLocation>
</comment>
<evidence type="ECO:0000256" key="5">
    <source>
        <dbReference type="ARBA" id="ARBA00022927"/>
    </source>
</evidence>
<feature type="domain" description="Conserved oligomeric complex COG6 N-terminal" evidence="12">
    <location>
        <begin position="179"/>
        <end position="276"/>
    </location>
</feature>
<dbReference type="OrthoDB" id="272987at2759"/>
<dbReference type="Pfam" id="PF06419">
    <property type="entry name" value="COG6_N"/>
    <property type="match status" value="1"/>
</dbReference>
<dbReference type="Pfam" id="PF20653">
    <property type="entry name" value="COG6_C"/>
    <property type="match status" value="1"/>
</dbReference>
<sequence length="806" mass="92719">MDFIDYDTFQSTDNSSDNLKNPLPEPAPPLILPINPDFTNRFKNLSLLKKNLPLNQDNNNITTSDNDVNITSKTAEKYAKLSIDLLNTNHNQSHDKMISDLPTTTTASNTTDQTSKLNDHLHSNASKSNSSVLSTRLSNILNSYDNNDPNLRDALLILQKKSNLEVEQLIRSDLLGSIARRNFRSEIEGDLLKQHTNVLREFQPVVTKIENIGTKINKLNDINNNLQSFDKLDPELVSKIEELSNSKHLLILKKSLLTNFKKKFTLNQYEEHILTNEDISIEFFKVLNKCKKIHSNCSILLTLGNQNLGLKIMEKMNKFLDLSYQRISFFLENQLLKNLNEENLSNNKNIKLLKISIFHLSDNVRYFDELLSKLIQQRSKTIVDEFLYQLNNADSNDVSRPIVLSAHDPLRYIGDILAYVHSVIVNEVEFIQNLFQKIDSSENDELYNQRSELEEALIHVENFQNVDDIVNDTLVKIINGLSRPLKIRIEQVIRSEKHLDVIPKISNLLDLFKMMYEKILPKNLKDCSVIESLDSLKSLCIEKIFGLLKEKLTLIKSDNIGLDDLLLPPDWVRDYFTDALVIFQDSNIGSDSNVFGLSDELFENLSNLIVNKPIEILSEHSKSLEDGRNIKIFKLNALDLIQTKIITTTQLSKKCDEVNELITSLKQELIEHQYELLLKDSDLSIHQQLITLIFPIDQIETDDDYAMYASLIENKLFGKEKLQEIETKLHEFLPVALIETQQSLFKISSPTIANDIITESSLKFLNLYNVFYKILQEIYPEDHLLEWTTYDVTTLLGVEEVYKDSL</sequence>
<evidence type="ECO:0000256" key="9">
    <source>
        <dbReference type="ARBA" id="ARBA00043873"/>
    </source>
</evidence>
<feature type="domain" description="Conserved Oligomeric Golgi complex subunit 6 C-terminal" evidence="13">
    <location>
        <begin position="306"/>
        <end position="796"/>
    </location>
</feature>
<dbReference type="InterPro" id="IPR010490">
    <property type="entry name" value="COG6"/>
</dbReference>
<dbReference type="GO" id="GO:0006891">
    <property type="term" value="P:intra-Golgi vesicle-mediated transport"/>
    <property type="evidence" value="ECO:0007669"/>
    <property type="project" value="UniProtKB-UniRule"/>
</dbReference>
<evidence type="ECO:0000256" key="11">
    <source>
        <dbReference type="SAM" id="MobiDB-lite"/>
    </source>
</evidence>
<feature type="region of interest" description="Disordered" evidence="11">
    <location>
        <begin position="98"/>
        <end position="129"/>
    </location>
</feature>
<evidence type="ECO:0000256" key="3">
    <source>
        <dbReference type="ARBA" id="ARBA00020973"/>
    </source>
</evidence>
<dbReference type="InterPro" id="IPR048368">
    <property type="entry name" value="COG6_N"/>
</dbReference>
<keyword evidence="4 10" id="KW-0813">Transport</keyword>
<dbReference type="GO" id="GO:0015031">
    <property type="term" value="P:protein transport"/>
    <property type="evidence" value="ECO:0007669"/>
    <property type="project" value="UniProtKB-KW"/>
</dbReference>
<feature type="compositionally biased region" description="Polar residues" evidence="11">
    <location>
        <begin position="8"/>
        <end position="17"/>
    </location>
</feature>
<dbReference type="EMBL" id="KV454213">
    <property type="protein sequence ID" value="ODQ57748.1"/>
    <property type="molecule type" value="Genomic_DNA"/>
</dbReference>
<dbReference type="InterPro" id="IPR048369">
    <property type="entry name" value="COG6_C"/>
</dbReference>
<evidence type="ECO:0000256" key="1">
    <source>
        <dbReference type="ARBA" id="ARBA00004395"/>
    </source>
</evidence>
<gene>
    <name evidence="14" type="ORF">WICANDRAFT_35499</name>
</gene>
<organism evidence="14 15">
    <name type="scientific">Wickerhamomyces anomalus (strain ATCC 58044 / CBS 1984 / NCYC 433 / NRRL Y-366-8)</name>
    <name type="common">Yeast</name>
    <name type="synonym">Hansenula anomala</name>
    <dbReference type="NCBI Taxonomy" id="683960"/>
    <lineage>
        <taxon>Eukaryota</taxon>
        <taxon>Fungi</taxon>
        <taxon>Dikarya</taxon>
        <taxon>Ascomycota</taxon>
        <taxon>Saccharomycotina</taxon>
        <taxon>Saccharomycetes</taxon>
        <taxon>Phaffomycetales</taxon>
        <taxon>Wickerhamomycetaceae</taxon>
        <taxon>Wickerhamomyces</taxon>
    </lineage>
</organism>
<evidence type="ECO:0000256" key="6">
    <source>
        <dbReference type="ARBA" id="ARBA00023034"/>
    </source>
</evidence>
<comment type="function">
    <text evidence="10">Acts as component of the peripheral membrane COG complex that is involved in intra-Golgi protein trafficking. COG is located at the cis-Golgi, and regulates tethering of retrograde intra-Golgi vesicles and possibly a number of other membrane trafficking events.</text>
</comment>
<dbReference type="RefSeq" id="XP_019036955.1">
    <property type="nucleotide sequence ID" value="XM_019182313.1"/>
</dbReference>
<evidence type="ECO:0000313" key="15">
    <source>
        <dbReference type="Proteomes" id="UP000094112"/>
    </source>
</evidence>
<feature type="compositionally biased region" description="Low complexity" evidence="11">
    <location>
        <begin position="103"/>
        <end position="114"/>
    </location>
</feature>
<dbReference type="GO" id="GO:0017119">
    <property type="term" value="C:Golgi transport complex"/>
    <property type="evidence" value="ECO:0007669"/>
    <property type="project" value="UniProtKB-UniRule"/>
</dbReference>